<dbReference type="InParanoid" id="A0A0C3FPE4"/>
<organism evidence="5 6">
    <name type="scientific">Piloderma croceum (strain F 1598)</name>
    <dbReference type="NCBI Taxonomy" id="765440"/>
    <lineage>
        <taxon>Eukaryota</taxon>
        <taxon>Fungi</taxon>
        <taxon>Dikarya</taxon>
        <taxon>Basidiomycota</taxon>
        <taxon>Agaricomycotina</taxon>
        <taxon>Agaricomycetes</taxon>
        <taxon>Agaricomycetidae</taxon>
        <taxon>Atheliales</taxon>
        <taxon>Atheliaceae</taxon>
        <taxon>Piloderma</taxon>
    </lineage>
</organism>
<feature type="chain" id="PRO_5005111100" description="Carboxylic ester hydrolase" evidence="3">
    <location>
        <begin position="22"/>
        <end position="542"/>
    </location>
</feature>
<dbReference type="ESTHER" id="9homo-a0a0c3fpe4">
    <property type="family name" value="Fungal_carboxylesterase_lipase"/>
</dbReference>
<reference evidence="5 6" key="1">
    <citation type="submission" date="2014-04" db="EMBL/GenBank/DDBJ databases">
        <authorList>
            <consortium name="DOE Joint Genome Institute"/>
            <person name="Kuo A."/>
            <person name="Tarkka M."/>
            <person name="Buscot F."/>
            <person name="Kohler A."/>
            <person name="Nagy L.G."/>
            <person name="Floudas D."/>
            <person name="Copeland A."/>
            <person name="Barry K.W."/>
            <person name="Cichocki N."/>
            <person name="Veneault-Fourrey C."/>
            <person name="LaButti K."/>
            <person name="Lindquist E.A."/>
            <person name="Lipzen A."/>
            <person name="Lundell T."/>
            <person name="Morin E."/>
            <person name="Murat C."/>
            <person name="Sun H."/>
            <person name="Tunlid A."/>
            <person name="Henrissat B."/>
            <person name="Grigoriev I.V."/>
            <person name="Hibbett D.S."/>
            <person name="Martin F."/>
            <person name="Nordberg H.P."/>
            <person name="Cantor M.N."/>
            <person name="Hua S.X."/>
        </authorList>
    </citation>
    <scope>NUCLEOTIDE SEQUENCE [LARGE SCALE GENOMIC DNA]</scope>
    <source>
        <strain evidence="5 6">F 1598</strain>
    </source>
</reference>
<evidence type="ECO:0000259" key="4">
    <source>
        <dbReference type="Pfam" id="PF00135"/>
    </source>
</evidence>
<keyword evidence="2 3" id="KW-0378">Hydrolase</keyword>
<accession>A0A0C3FPE4</accession>
<dbReference type="PANTHER" id="PTHR43918">
    <property type="entry name" value="ACETYLCHOLINESTERASE"/>
    <property type="match status" value="1"/>
</dbReference>
<dbReference type="Pfam" id="PF00135">
    <property type="entry name" value="COesterase"/>
    <property type="match status" value="1"/>
</dbReference>
<dbReference type="InterPro" id="IPR019819">
    <property type="entry name" value="Carboxylesterase_B_CS"/>
</dbReference>
<keyword evidence="3" id="KW-0732">Signal</keyword>
<dbReference type="Proteomes" id="UP000054166">
    <property type="component" value="Unassembled WGS sequence"/>
</dbReference>
<dbReference type="InterPro" id="IPR050654">
    <property type="entry name" value="AChE-related_enzymes"/>
</dbReference>
<dbReference type="PROSITE" id="PS00941">
    <property type="entry name" value="CARBOXYLESTERASE_B_2"/>
    <property type="match status" value="1"/>
</dbReference>
<dbReference type="STRING" id="765440.A0A0C3FPE4"/>
<name>A0A0C3FPE4_PILCF</name>
<dbReference type="Gene3D" id="3.40.50.1820">
    <property type="entry name" value="alpha/beta hydrolase"/>
    <property type="match status" value="1"/>
</dbReference>
<sequence length="542" mass="58795">MHFAGILLALGLVSFSTLCGSLPTVQLDNATFIGLSSGQVSSFLGIPFAQPPTSDLRFRLPVPVEPYSISDGKAATSYGPSCPQQPVKLGSELDADIIDYVKSSIFKDVHPANEDCLTINVVTPSNATPDSKLPVALWIFGGAFELGGTSNYNGGVIVQKSIDLNEPIVYVSMNYRVSGWGFLAGQEVKDAKVGNLGLHDQREAMRWVQKYIQQFGGDPSKVTIWGESAGAISAALHMVANDGDNEGLFRAAFMQSGSPIPVADMTRGQKYFDDIVLRTGCSNDSDKLNCLRNVSYDSLNDAILASPGIFAYQSLVLAWLPRPDGVFLTDNPQALVAQGKVANVPIINGDVDDEGSLFSISTLNVTTSDALHEYLQTIWLPGASSEDIDQLLELYPADITQGSPYDTGFFNALTNQSKRIGSFEGDAVFQGPRRYFLKACSGKQDIWSYVSKRLKALPVFGSAHATDLANVYGGDDMTDYLVRFVANLDPNGNTGINWPKWTTESPNMMTFLDGPIRQTITQDTYRQEPMAYLINLTLANPI</sequence>
<dbReference type="EC" id="3.1.1.-" evidence="3"/>
<dbReference type="EMBL" id="KN832983">
    <property type="protein sequence ID" value="KIM85995.1"/>
    <property type="molecule type" value="Genomic_DNA"/>
</dbReference>
<evidence type="ECO:0000313" key="5">
    <source>
        <dbReference type="EMBL" id="KIM85995.1"/>
    </source>
</evidence>
<dbReference type="GO" id="GO:0052689">
    <property type="term" value="F:carboxylic ester hydrolase activity"/>
    <property type="evidence" value="ECO:0007669"/>
    <property type="project" value="TreeGrafter"/>
</dbReference>
<evidence type="ECO:0000256" key="1">
    <source>
        <dbReference type="ARBA" id="ARBA00005964"/>
    </source>
</evidence>
<dbReference type="InterPro" id="IPR029058">
    <property type="entry name" value="AB_hydrolase_fold"/>
</dbReference>
<dbReference type="OrthoDB" id="408631at2759"/>
<dbReference type="PANTHER" id="PTHR43918:SF4">
    <property type="entry name" value="CARBOXYLIC ESTER HYDROLASE"/>
    <property type="match status" value="1"/>
</dbReference>
<dbReference type="PROSITE" id="PS00122">
    <property type="entry name" value="CARBOXYLESTERASE_B_1"/>
    <property type="match status" value="1"/>
</dbReference>
<feature type="signal peptide" evidence="3">
    <location>
        <begin position="1"/>
        <end position="21"/>
    </location>
</feature>
<dbReference type="HOGENOM" id="CLU_006586_10_6_1"/>
<feature type="domain" description="Carboxylesterase type B" evidence="4">
    <location>
        <begin position="26"/>
        <end position="516"/>
    </location>
</feature>
<dbReference type="SUPFAM" id="SSF53474">
    <property type="entry name" value="alpha/beta-Hydrolases"/>
    <property type="match status" value="1"/>
</dbReference>
<evidence type="ECO:0000313" key="6">
    <source>
        <dbReference type="Proteomes" id="UP000054166"/>
    </source>
</evidence>
<gene>
    <name evidence="5" type="ORF">PILCRDRAFT_96207</name>
</gene>
<proteinExistence type="inferred from homology"/>
<reference evidence="6" key="2">
    <citation type="submission" date="2015-01" db="EMBL/GenBank/DDBJ databases">
        <title>Evolutionary Origins and Diversification of the Mycorrhizal Mutualists.</title>
        <authorList>
            <consortium name="DOE Joint Genome Institute"/>
            <consortium name="Mycorrhizal Genomics Consortium"/>
            <person name="Kohler A."/>
            <person name="Kuo A."/>
            <person name="Nagy L.G."/>
            <person name="Floudas D."/>
            <person name="Copeland A."/>
            <person name="Barry K.W."/>
            <person name="Cichocki N."/>
            <person name="Veneault-Fourrey C."/>
            <person name="LaButti K."/>
            <person name="Lindquist E.A."/>
            <person name="Lipzen A."/>
            <person name="Lundell T."/>
            <person name="Morin E."/>
            <person name="Murat C."/>
            <person name="Riley R."/>
            <person name="Ohm R."/>
            <person name="Sun H."/>
            <person name="Tunlid A."/>
            <person name="Henrissat B."/>
            <person name="Grigoriev I.V."/>
            <person name="Hibbett D.S."/>
            <person name="Martin F."/>
        </authorList>
    </citation>
    <scope>NUCLEOTIDE SEQUENCE [LARGE SCALE GENOMIC DNA]</scope>
    <source>
        <strain evidence="6">F 1598</strain>
    </source>
</reference>
<dbReference type="InterPro" id="IPR019826">
    <property type="entry name" value="Carboxylesterase_B_AS"/>
</dbReference>
<evidence type="ECO:0000256" key="2">
    <source>
        <dbReference type="ARBA" id="ARBA00022801"/>
    </source>
</evidence>
<comment type="similarity">
    <text evidence="1 3">Belongs to the type-B carboxylesterase/lipase family.</text>
</comment>
<dbReference type="InterPro" id="IPR002018">
    <property type="entry name" value="CarbesteraseB"/>
</dbReference>
<evidence type="ECO:0000256" key="3">
    <source>
        <dbReference type="RuleBase" id="RU361235"/>
    </source>
</evidence>
<dbReference type="AlphaFoldDB" id="A0A0C3FPE4"/>
<keyword evidence="6" id="KW-1185">Reference proteome</keyword>
<protein>
    <recommendedName>
        <fullName evidence="3">Carboxylic ester hydrolase</fullName>
        <ecNumber evidence="3">3.1.1.-</ecNumber>
    </recommendedName>
</protein>